<dbReference type="Proteomes" id="UP000265520">
    <property type="component" value="Unassembled WGS sequence"/>
</dbReference>
<feature type="non-terminal residue" evidence="2">
    <location>
        <position position="44"/>
    </location>
</feature>
<comment type="caution">
    <text evidence="2">The sequence shown here is derived from an EMBL/GenBank/DDBJ whole genome shotgun (WGS) entry which is preliminary data.</text>
</comment>
<name>A0A392W989_9FABA</name>
<evidence type="ECO:0000313" key="2">
    <source>
        <dbReference type="EMBL" id="MCI96947.1"/>
    </source>
</evidence>
<dbReference type="EMBL" id="LXQA011428953">
    <property type="protein sequence ID" value="MCI96947.1"/>
    <property type="molecule type" value="Genomic_DNA"/>
</dbReference>
<accession>A0A392W989</accession>
<feature type="region of interest" description="Disordered" evidence="1">
    <location>
        <begin position="1"/>
        <end position="44"/>
    </location>
</feature>
<feature type="compositionally biased region" description="Polar residues" evidence="1">
    <location>
        <begin position="22"/>
        <end position="44"/>
    </location>
</feature>
<sequence length="44" mass="5204">MHHQYLAQQAQAERQHREMMQVLQQQRAEQPPSVQLQPNQGVQP</sequence>
<proteinExistence type="predicted"/>
<reference evidence="2 3" key="1">
    <citation type="journal article" date="2018" name="Front. Plant Sci.">
        <title>Red Clover (Trifolium pratense) and Zigzag Clover (T. medium) - A Picture of Genomic Similarities and Differences.</title>
        <authorList>
            <person name="Dluhosova J."/>
            <person name="Istvanek J."/>
            <person name="Nedelnik J."/>
            <person name="Repkova J."/>
        </authorList>
    </citation>
    <scope>NUCLEOTIDE SEQUENCE [LARGE SCALE GENOMIC DNA]</scope>
    <source>
        <strain evidence="3">cv. 10/8</strain>
        <tissue evidence="2">Leaf</tissue>
    </source>
</reference>
<protein>
    <submittedName>
        <fullName evidence="2">Uncharacterized protein</fullName>
    </submittedName>
</protein>
<keyword evidence="3" id="KW-1185">Reference proteome</keyword>
<dbReference type="AlphaFoldDB" id="A0A392W989"/>
<organism evidence="2 3">
    <name type="scientific">Trifolium medium</name>
    <dbReference type="NCBI Taxonomy" id="97028"/>
    <lineage>
        <taxon>Eukaryota</taxon>
        <taxon>Viridiplantae</taxon>
        <taxon>Streptophyta</taxon>
        <taxon>Embryophyta</taxon>
        <taxon>Tracheophyta</taxon>
        <taxon>Spermatophyta</taxon>
        <taxon>Magnoliopsida</taxon>
        <taxon>eudicotyledons</taxon>
        <taxon>Gunneridae</taxon>
        <taxon>Pentapetalae</taxon>
        <taxon>rosids</taxon>
        <taxon>fabids</taxon>
        <taxon>Fabales</taxon>
        <taxon>Fabaceae</taxon>
        <taxon>Papilionoideae</taxon>
        <taxon>50 kb inversion clade</taxon>
        <taxon>NPAAA clade</taxon>
        <taxon>Hologalegina</taxon>
        <taxon>IRL clade</taxon>
        <taxon>Trifolieae</taxon>
        <taxon>Trifolium</taxon>
    </lineage>
</organism>
<evidence type="ECO:0000256" key="1">
    <source>
        <dbReference type="SAM" id="MobiDB-lite"/>
    </source>
</evidence>
<evidence type="ECO:0000313" key="3">
    <source>
        <dbReference type="Proteomes" id="UP000265520"/>
    </source>
</evidence>